<dbReference type="InterPro" id="IPR002656">
    <property type="entry name" value="Acyl_transf_3_dom"/>
</dbReference>
<feature type="transmembrane region" description="Helical" evidence="1">
    <location>
        <begin position="506"/>
        <end position="526"/>
    </location>
</feature>
<feature type="transmembrane region" description="Helical" evidence="1">
    <location>
        <begin position="725"/>
        <end position="753"/>
    </location>
</feature>
<dbReference type="SMART" id="SM00703">
    <property type="entry name" value="NRF"/>
    <property type="match status" value="1"/>
</dbReference>
<evidence type="ECO:0000256" key="2">
    <source>
        <dbReference type="SAM" id="SignalP"/>
    </source>
</evidence>
<name>A0AAE1AZ91_9GAST</name>
<dbReference type="Pfam" id="PF20146">
    <property type="entry name" value="NRF"/>
    <property type="match status" value="1"/>
</dbReference>
<dbReference type="Pfam" id="PF01757">
    <property type="entry name" value="Acyl_transf_3"/>
    <property type="match status" value="1"/>
</dbReference>
<evidence type="ECO:0000259" key="3">
    <source>
        <dbReference type="SMART" id="SM00703"/>
    </source>
</evidence>
<evidence type="ECO:0000313" key="5">
    <source>
        <dbReference type="Proteomes" id="UP001283361"/>
    </source>
</evidence>
<evidence type="ECO:0000256" key="1">
    <source>
        <dbReference type="SAM" id="Phobius"/>
    </source>
</evidence>
<feature type="transmembrane region" description="Helical" evidence="1">
    <location>
        <begin position="241"/>
        <end position="265"/>
    </location>
</feature>
<keyword evidence="1" id="KW-1133">Transmembrane helix</keyword>
<sequence>MKRHSIALTLIVLSSVLVSSRCQDTYPSHLSVLSQLSRHATSQDRLGQILFQSLSHVTGSKILSTLDGILAPRDETEFKEADSVLKFESEASNRRSVATTNLQPQCVADVLASVQHKDTAPWAQRMVDATGKPGAGILAGRFLFLGDFDECLAVRANYTAETPGIKDQEFNGRYCFGRYKSDHFYIPPAVNTGWGFCLPDSCSETDSLQLVQIGLSQLNVTAIKFKSMTCNRSSVSLNGRAVTVFTMLAVILILVVLGTAVDILLIQMPKWRVREEVRQDLGGPIQEAPFQPFRVRRDEWSGRIEADPLIVSINPLPLEIQTRQSILVKLLVVFSAWSNTEKLIATSQPPGSLSCLHGIRVLSINWVVLGHTVLLIAQNGDNVLAYAQKAFGRWTFQPIVNGTFSVDTFFVLSGVLVAYTTLNLMKKTEGKMNWFKFYIHRYLRLTPVYMIIMWIYLGTLPYMINGPLYDQKNGFEQDHHCKHTWWGNPLYVQNLVRFKPHFCMSWSWYLAVDMQFYILSPLMLLPLYYRPKLGYLVTCLFLLTTTITPLVLTETRKYPSSTLYIHLKGNPKPLGDEFYDIYFAPFSRMGPYLVGLMCGYILSHLNRRPVKISTFLVVLGWSAAVATGLAVVYGLFPYFKGAGMDLHAASVYNGVSRTAWALSVVWVIFSCVTGHGGVVNMFLSWSLWVPLSRLTYVVYLIHLIVLHVLIASARTPVYASDFTIIILYLAALTLTYALAFVCSVLFESPGLALEKLLLKRKQK</sequence>
<feature type="transmembrane region" description="Helical" evidence="1">
    <location>
        <begin position="533"/>
        <end position="552"/>
    </location>
</feature>
<evidence type="ECO:0000313" key="4">
    <source>
        <dbReference type="EMBL" id="KAK3796653.1"/>
    </source>
</evidence>
<dbReference type="GO" id="GO:0016747">
    <property type="term" value="F:acyltransferase activity, transferring groups other than amino-acyl groups"/>
    <property type="evidence" value="ECO:0007669"/>
    <property type="project" value="InterPro"/>
</dbReference>
<keyword evidence="5" id="KW-1185">Reference proteome</keyword>
<feature type="chain" id="PRO_5042197489" description="Nose resistant-to-fluoxetine protein N-terminal domain-containing protein" evidence="2">
    <location>
        <begin position="23"/>
        <end position="763"/>
    </location>
</feature>
<comment type="caution">
    <text evidence="4">The sequence shown here is derived from an EMBL/GenBank/DDBJ whole genome shotgun (WGS) entry which is preliminary data.</text>
</comment>
<dbReference type="EMBL" id="JAWDGP010000864">
    <property type="protein sequence ID" value="KAK3796653.1"/>
    <property type="molecule type" value="Genomic_DNA"/>
</dbReference>
<dbReference type="AlphaFoldDB" id="A0AAE1AZ91"/>
<reference evidence="4" key="1">
    <citation type="journal article" date="2023" name="G3 (Bethesda)">
        <title>A reference genome for the long-term kleptoplast-retaining sea slug Elysia crispata morphotype clarki.</title>
        <authorList>
            <person name="Eastman K.E."/>
            <person name="Pendleton A.L."/>
            <person name="Shaikh M.A."/>
            <person name="Suttiyut T."/>
            <person name="Ogas R."/>
            <person name="Tomko P."/>
            <person name="Gavelis G."/>
            <person name="Widhalm J.R."/>
            <person name="Wisecaver J.H."/>
        </authorList>
    </citation>
    <scope>NUCLEOTIDE SEQUENCE</scope>
    <source>
        <strain evidence="4">ECLA1</strain>
    </source>
</reference>
<dbReference type="InterPro" id="IPR052728">
    <property type="entry name" value="O2_lipid_transport_reg"/>
</dbReference>
<feature type="signal peptide" evidence="2">
    <location>
        <begin position="1"/>
        <end position="22"/>
    </location>
</feature>
<feature type="transmembrane region" description="Helical" evidence="1">
    <location>
        <begin position="581"/>
        <end position="602"/>
    </location>
</feature>
<protein>
    <recommendedName>
        <fullName evidence="3">Nose resistant-to-fluoxetine protein N-terminal domain-containing protein</fullName>
    </recommendedName>
</protein>
<feature type="domain" description="Nose resistant-to-fluoxetine protein N-terminal" evidence="3">
    <location>
        <begin position="103"/>
        <end position="232"/>
    </location>
</feature>
<organism evidence="4 5">
    <name type="scientific">Elysia crispata</name>
    <name type="common">lettuce slug</name>
    <dbReference type="NCBI Taxonomy" id="231223"/>
    <lineage>
        <taxon>Eukaryota</taxon>
        <taxon>Metazoa</taxon>
        <taxon>Spiralia</taxon>
        <taxon>Lophotrochozoa</taxon>
        <taxon>Mollusca</taxon>
        <taxon>Gastropoda</taxon>
        <taxon>Heterobranchia</taxon>
        <taxon>Euthyneura</taxon>
        <taxon>Panpulmonata</taxon>
        <taxon>Sacoglossa</taxon>
        <taxon>Placobranchoidea</taxon>
        <taxon>Plakobranchidae</taxon>
        <taxon>Elysia</taxon>
    </lineage>
</organism>
<proteinExistence type="predicted"/>
<dbReference type="InterPro" id="IPR006621">
    <property type="entry name" value="Nose-resist-to-fluoxetine_N"/>
</dbReference>
<feature type="transmembrane region" description="Helical" evidence="1">
    <location>
        <begin position="659"/>
        <end position="682"/>
    </location>
</feature>
<keyword evidence="1" id="KW-0472">Membrane</keyword>
<keyword evidence="2" id="KW-0732">Signal</keyword>
<feature type="transmembrane region" description="Helical" evidence="1">
    <location>
        <begin position="442"/>
        <end position="464"/>
    </location>
</feature>
<feature type="transmembrane region" description="Helical" evidence="1">
    <location>
        <begin position="361"/>
        <end position="379"/>
    </location>
</feature>
<dbReference type="PANTHER" id="PTHR11161:SF0">
    <property type="entry name" value="O-ACYLTRANSFERASE LIKE PROTEIN"/>
    <property type="match status" value="1"/>
</dbReference>
<dbReference type="PANTHER" id="PTHR11161">
    <property type="entry name" value="O-ACYLTRANSFERASE"/>
    <property type="match status" value="1"/>
</dbReference>
<dbReference type="Proteomes" id="UP001283361">
    <property type="component" value="Unassembled WGS sequence"/>
</dbReference>
<keyword evidence="1" id="KW-0812">Transmembrane</keyword>
<feature type="transmembrane region" description="Helical" evidence="1">
    <location>
        <begin position="614"/>
        <end position="639"/>
    </location>
</feature>
<gene>
    <name evidence="4" type="ORF">RRG08_010351</name>
</gene>
<feature type="transmembrane region" description="Helical" evidence="1">
    <location>
        <begin position="399"/>
        <end position="422"/>
    </location>
</feature>
<feature type="transmembrane region" description="Helical" evidence="1">
    <location>
        <begin position="694"/>
        <end position="713"/>
    </location>
</feature>
<accession>A0AAE1AZ91</accession>